<sequence>MPHLPARRLPVRPRPPLTGLVCVAAAACLLSGCSGGAAGPQPSGPPPASRTSPAPAGHASGPVVLDERARGTTVRVTTGTLVEVHLHSTYWSTPAGSDPRVLAPSGGGTTPTGTCPPGRGCGVSSGRFTARRPGTAHITARRTSCGEAMRCSPGQERYEVTVTVTP</sequence>
<dbReference type="RefSeq" id="WP_270082028.1">
    <property type="nucleotide sequence ID" value="NZ_CP115300.1"/>
</dbReference>
<dbReference type="EMBL" id="CP115300">
    <property type="protein sequence ID" value="WBO64279.1"/>
    <property type="molecule type" value="Genomic_DNA"/>
</dbReference>
<feature type="region of interest" description="Disordered" evidence="1">
    <location>
        <begin position="36"/>
        <end position="64"/>
    </location>
</feature>
<protein>
    <recommendedName>
        <fullName evidence="5">Proteinase inhibitor I42 chagasin domain-containing protein</fullName>
    </recommendedName>
</protein>
<name>A0ABY7P427_9ACTN</name>
<evidence type="ECO:0008006" key="5">
    <source>
        <dbReference type="Google" id="ProtNLM"/>
    </source>
</evidence>
<accession>A0ABY7P427</accession>
<proteinExistence type="predicted"/>
<reference evidence="3 4" key="1">
    <citation type="submission" date="2022-12" db="EMBL/GenBank/DDBJ databases">
        <authorList>
            <person name="Mo P."/>
        </authorList>
    </citation>
    <scope>NUCLEOTIDE SEQUENCE [LARGE SCALE GENOMIC DNA]</scope>
    <source>
        <strain evidence="3 4">HUAS 2-6</strain>
    </source>
</reference>
<evidence type="ECO:0000256" key="1">
    <source>
        <dbReference type="SAM" id="MobiDB-lite"/>
    </source>
</evidence>
<feature type="signal peptide" evidence="2">
    <location>
        <begin position="1"/>
        <end position="37"/>
    </location>
</feature>
<dbReference type="Proteomes" id="UP001212326">
    <property type="component" value="Chromosome"/>
</dbReference>
<dbReference type="PROSITE" id="PS51257">
    <property type="entry name" value="PROKAR_LIPOPROTEIN"/>
    <property type="match status" value="1"/>
</dbReference>
<evidence type="ECO:0000313" key="4">
    <source>
        <dbReference type="Proteomes" id="UP001212326"/>
    </source>
</evidence>
<organism evidence="3 4">
    <name type="scientific">Streptomyces camelliae</name>
    <dbReference type="NCBI Taxonomy" id="3004093"/>
    <lineage>
        <taxon>Bacteria</taxon>
        <taxon>Bacillati</taxon>
        <taxon>Actinomycetota</taxon>
        <taxon>Actinomycetes</taxon>
        <taxon>Kitasatosporales</taxon>
        <taxon>Streptomycetaceae</taxon>
        <taxon>Streptomyces</taxon>
    </lineage>
</organism>
<evidence type="ECO:0000256" key="2">
    <source>
        <dbReference type="SAM" id="SignalP"/>
    </source>
</evidence>
<feature type="chain" id="PRO_5046880567" description="Proteinase inhibitor I42 chagasin domain-containing protein" evidence="2">
    <location>
        <begin position="38"/>
        <end position="166"/>
    </location>
</feature>
<keyword evidence="4" id="KW-1185">Reference proteome</keyword>
<keyword evidence="2" id="KW-0732">Signal</keyword>
<evidence type="ECO:0000313" key="3">
    <source>
        <dbReference type="EMBL" id="WBO64279.1"/>
    </source>
</evidence>
<gene>
    <name evidence="3" type="ORF">O1G22_16290</name>
</gene>